<dbReference type="Gene3D" id="3.20.20.70">
    <property type="entry name" value="Aldolase class I"/>
    <property type="match status" value="1"/>
</dbReference>
<evidence type="ECO:0000313" key="6">
    <source>
        <dbReference type="Proteomes" id="UP001168613"/>
    </source>
</evidence>
<comment type="cofactor">
    <cofactor evidence="1">
        <name>Zn(2+)</name>
        <dbReference type="ChEBI" id="CHEBI:29105"/>
    </cofactor>
</comment>
<evidence type="ECO:0000256" key="2">
    <source>
        <dbReference type="ARBA" id="ARBA00022679"/>
    </source>
</evidence>
<protein>
    <submittedName>
        <fullName evidence="5">3-keto-5-aminohexanoate cleavage protein</fullName>
    </submittedName>
</protein>
<evidence type="ECO:0000256" key="3">
    <source>
        <dbReference type="ARBA" id="ARBA00022723"/>
    </source>
</evidence>
<dbReference type="PANTHER" id="PTHR37418">
    <property type="entry name" value="3-KETO-5-AMINOHEXANOATE CLEAVAGE ENZYME-RELATED"/>
    <property type="match status" value="1"/>
</dbReference>
<dbReference type="Proteomes" id="UP001168613">
    <property type="component" value="Unassembled WGS sequence"/>
</dbReference>
<comment type="caution">
    <text evidence="5">The sequence shown here is derived from an EMBL/GenBank/DDBJ whole genome shotgun (WGS) entry which is preliminary data.</text>
</comment>
<gene>
    <name evidence="5" type="ORF">LMS43_01515</name>
</gene>
<accession>A0ABT8EFH8</accession>
<dbReference type="PANTHER" id="PTHR37418:SF2">
    <property type="entry name" value="3-KETO-5-AMINOHEXANOATE CLEAVAGE ENZYME"/>
    <property type="match status" value="1"/>
</dbReference>
<name>A0ABT8EFH8_9BURK</name>
<sequence>MNKTPLIVTVAPNGAYKTKEQHPQVPLTAVELAQTAKQCLDAGAAMIHMHIRKADGSHLLDAHGYKEATQAVRKAVGHELVVQITSEAAQVYTPHVQMQVVRDTQPEAVSIGLREIVRPEVPEADVADFFSWLARNQVMTQVILYDAADVQTWQDLRARDVIGEAPWFLLFVLGRYSAGQVSAPTDLLPFLQVHDNAYPWAMCAFGPQEHACATAAAALGGHVRVGFENNLYLKSGKLAPDNAALVRQVAEAAECLVQPLATADQVRQLFTV</sequence>
<evidence type="ECO:0000313" key="5">
    <source>
        <dbReference type="EMBL" id="MDN4119957.1"/>
    </source>
</evidence>
<keyword evidence="6" id="KW-1185">Reference proteome</keyword>
<dbReference type="EMBL" id="JAJHNU010000001">
    <property type="protein sequence ID" value="MDN4119957.1"/>
    <property type="molecule type" value="Genomic_DNA"/>
</dbReference>
<keyword evidence="4" id="KW-0862">Zinc</keyword>
<keyword evidence="2" id="KW-0808">Transferase</keyword>
<evidence type="ECO:0000256" key="1">
    <source>
        <dbReference type="ARBA" id="ARBA00001947"/>
    </source>
</evidence>
<dbReference type="InterPro" id="IPR013785">
    <property type="entry name" value="Aldolase_TIM"/>
</dbReference>
<organism evidence="5 6">
    <name type="scientific">Alcaligenes endophyticus</name>
    <dbReference type="NCBI Taxonomy" id="1929088"/>
    <lineage>
        <taxon>Bacteria</taxon>
        <taxon>Pseudomonadati</taxon>
        <taxon>Pseudomonadota</taxon>
        <taxon>Betaproteobacteria</taxon>
        <taxon>Burkholderiales</taxon>
        <taxon>Alcaligenaceae</taxon>
        <taxon>Alcaligenes</taxon>
    </lineage>
</organism>
<proteinExistence type="predicted"/>
<keyword evidence="3" id="KW-0479">Metal-binding</keyword>
<dbReference type="InterPro" id="IPR008567">
    <property type="entry name" value="BKACE"/>
</dbReference>
<evidence type="ECO:0000256" key="4">
    <source>
        <dbReference type="ARBA" id="ARBA00022833"/>
    </source>
</evidence>
<dbReference type="Pfam" id="PF05853">
    <property type="entry name" value="BKACE"/>
    <property type="match status" value="1"/>
</dbReference>
<reference evidence="5" key="1">
    <citation type="submission" date="2021-11" db="EMBL/GenBank/DDBJ databases">
        <title>Draft genome sequence of Alcaligenes endophyticus type strain CCUG 75668T.</title>
        <authorList>
            <person name="Salva-Serra F."/>
            <person name="Duran R.E."/>
            <person name="Seeger M."/>
            <person name="Moore E.R.B."/>
            <person name="Jaen-Luchoro D."/>
        </authorList>
    </citation>
    <scope>NUCLEOTIDE SEQUENCE</scope>
    <source>
        <strain evidence="5">CCUG 75668</strain>
    </source>
</reference>
<dbReference type="RefSeq" id="WP_266122705.1">
    <property type="nucleotide sequence ID" value="NZ_JAJHNU010000001.1"/>
</dbReference>